<dbReference type="AlphaFoldDB" id="A0A518EME6"/>
<accession>A0A518EME6</accession>
<evidence type="ECO:0000313" key="2">
    <source>
        <dbReference type="Proteomes" id="UP000320390"/>
    </source>
</evidence>
<evidence type="ECO:0000313" key="1">
    <source>
        <dbReference type="EMBL" id="QDV05264.1"/>
    </source>
</evidence>
<dbReference type="EMBL" id="CP036434">
    <property type="protein sequence ID" value="QDV05264.1"/>
    <property type="molecule type" value="Genomic_DNA"/>
</dbReference>
<reference evidence="1 2" key="1">
    <citation type="submission" date="2019-02" db="EMBL/GenBank/DDBJ databases">
        <title>Deep-cultivation of Planctomycetes and their phenomic and genomic characterization uncovers novel biology.</title>
        <authorList>
            <person name="Wiegand S."/>
            <person name="Jogler M."/>
            <person name="Boedeker C."/>
            <person name="Pinto D."/>
            <person name="Vollmers J."/>
            <person name="Rivas-Marin E."/>
            <person name="Kohn T."/>
            <person name="Peeters S.H."/>
            <person name="Heuer A."/>
            <person name="Rast P."/>
            <person name="Oberbeckmann S."/>
            <person name="Bunk B."/>
            <person name="Jeske O."/>
            <person name="Meyerdierks A."/>
            <person name="Storesund J.E."/>
            <person name="Kallscheuer N."/>
            <person name="Luecker S."/>
            <person name="Lage O.M."/>
            <person name="Pohl T."/>
            <person name="Merkel B.J."/>
            <person name="Hornburger P."/>
            <person name="Mueller R.-W."/>
            <person name="Bruemmer F."/>
            <person name="Labrenz M."/>
            <person name="Spormann A.M."/>
            <person name="Op den Camp H."/>
            <person name="Overmann J."/>
            <person name="Amann R."/>
            <person name="Jetten M.S.M."/>
            <person name="Mascher T."/>
            <person name="Medema M.H."/>
            <person name="Devos D.P."/>
            <person name="Kaster A.-K."/>
            <person name="Ovreas L."/>
            <person name="Rohde M."/>
            <person name="Galperin M.Y."/>
            <person name="Jogler C."/>
        </authorList>
    </citation>
    <scope>NUCLEOTIDE SEQUENCE [LARGE SCALE GENOMIC DNA]</scope>
    <source>
        <strain evidence="1 2">Poly30</strain>
    </source>
</reference>
<gene>
    <name evidence="1" type="ORF">Poly30_07600</name>
</gene>
<protein>
    <submittedName>
        <fullName evidence="1">Uncharacterized protein</fullName>
    </submittedName>
</protein>
<sequence length="232" mass="25248">MASDSKDKTDEFIESTGAKYAYAYGTGKLFKDVGATGYPLILLVDSGGTILFQGDASKLDESLIAKAVETALTVPLYEWPDDLRKAASSLRKGDLGRALTEVEDAGETHAKIAGSLQGMIEGRLTAVRRAADAGDWLAVKTLGDALTGAIEGRPEVDVVEALLARLKEDDAKDILKAQEQIAKIFERDIKAKQFETLQKKIDRIAEDFPAESVVRRDAEHAHKRLREICGKT</sequence>
<keyword evidence="2" id="KW-1185">Reference proteome</keyword>
<proteinExistence type="predicted"/>
<dbReference type="Gene3D" id="3.40.30.10">
    <property type="entry name" value="Glutaredoxin"/>
    <property type="match status" value="1"/>
</dbReference>
<dbReference type="Proteomes" id="UP000320390">
    <property type="component" value="Chromosome"/>
</dbReference>
<organism evidence="1 2">
    <name type="scientific">Saltatorellus ferox</name>
    <dbReference type="NCBI Taxonomy" id="2528018"/>
    <lineage>
        <taxon>Bacteria</taxon>
        <taxon>Pseudomonadati</taxon>
        <taxon>Planctomycetota</taxon>
        <taxon>Planctomycetia</taxon>
        <taxon>Planctomycetia incertae sedis</taxon>
        <taxon>Saltatorellus</taxon>
    </lineage>
</organism>
<name>A0A518EME6_9BACT</name>